<dbReference type="NCBIfam" id="TIGR03573">
    <property type="entry name" value="WbuX"/>
    <property type="match status" value="1"/>
</dbReference>
<accession>A0A1W1Z4J2</accession>
<dbReference type="Gene3D" id="3.40.50.620">
    <property type="entry name" value="HUPs"/>
    <property type="match status" value="1"/>
</dbReference>
<protein>
    <submittedName>
        <fullName evidence="1">N-acetyl sugar amidotransferase</fullName>
    </submittedName>
</protein>
<evidence type="ECO:0000313" key="2">
    <source>
        <dbReference type="Proteomes" id="UP000192418"/>
    </source>
</evidence>
<organism evidence="1 2">
    <name type="scientific">Desulfocicer vacuolatum DSM 3385</name>
    <dbReference type="NCBI Taxonomy" id="1121400"/>
    <lineage>
        <taxon>Bacteria</taxon>
        <taxon>Pseudomonadati</taxon>
        <taxon>Thermodesulfobacteriota</taxon>
        <taxon>Desulfobacteria</taxon>
        <taxon>Desulfobacterales</taxon>
        <taxon>Desulfobacteraceae</taxon>
        <taxon>Desulfocicer</taxon>
    </lineage>
</organism>
<proteinExistence type="predicted"/>
<dbReference type="InterPro" id="IPR020022">
    <property type="entry name" value="N-acetyl_sugar_amidoTrfase"/>
</dbReference>
<reference evidence="1 2" key="1">
    <citation type="submission" date="2017-04" db="EMBL/GenBank/DDBJ databases">
        <authorList>
            <person name="Afonso C.L."/>
            <person name="Miller P.J."/>
            <person name="Scott M.A."/>
            <person name="Spackman E."/>
            <person name="Goraichik I."/>
            <person name="Dimitrov K.M."/>
            <person name="Suarez D.L."/>
            <person name="Swayne D.E."/>
        </authorList>
    </citation>
    <scope>NUCLEOTIDE SEQUENCE [LARGE SCALE GENOMIC DNA]</scope>
    <source>
        <strain evidence="1 2">DSM 3385</strain>
    </source>
</reference>
<dbReference type="EMBL" id="FWXY01000002">
    <property type="protein sequence ID" value="SMC43390.1"/>
    <property type="molecule type" value="Genomic_DNA"/>
</dbReference>
<dbReference type="InterPro" id="IPR014729">
    <property type="entry name" value="Rossmann-like_a/b/a_fold"/>
</dbReference>
<gene>
    <name evidence="1" type="ORF">SAMN02746065_10275</name>
</gene>
<sequence length="385" mass="44991">MLNTTIENQRPYQICTKTVMDITDPTITFDHDGISNHFWEFNNFVKQHWHTGPEGRLKLEQMVEVIKKSGEGHEFDCIMGLSGGADSSYMLHVMVTEFGLRPLVFHVDGGWNTELAVHNIKVLVDSLGLDLFTEVINWKEMRDFQLAMFKSGLPNIDGPQDIAFIGVLYQYAQKYGIKFILNGGNISTECVCYPLQYYYYADMTLVRDVLSRFGLVKMATYPFSSIFYRKFYLPYFQGVKIFKPLNFVPYIKAEAMIELEKVYGWKPYPQKHFESIFTRFFEGYWLPTRFGFDVRRVQFSSLILTEQMDRGKALELLEVPPYDTERIQQEIEYVAAKLGISEAKLHSYHQMPKNFYWNYRNKCRRIQLGEKIMSKISGTRRGGAF</sequence>
<dbReference type="AlphaFoldDB" id="A0A1W1Z4J2"/>
<name>A0A1W1Z4J2_9BACT</name>
<keyword evidence="1" id="KW-0808">Transferase</keyword>
<dbReference type="GO" id="GO:0016740">
    <property type="term" value="F:transferase activity"/>
    <property type="evidence" value="ECO:0007669"/>
    <property type="project" value="UniProtKB-KW"/>
</dbReference>
<dbReference type="Proteomes" id="UP000192418">
    <property type="component" value="Unassembled WGS sequence"/>
</dbReference>
<dbReference type="STRING" id="1121400.SAMN02746065_10275"/>
<keyword evidence="2" id="KW-1185">Reference proteome</keyword>
<dbReference type="SUPFAM" id="SSF52402">
    <property type="entry name" value="Adenine nucleotide alpha hydrolases-like"/>
    <property type="match status" value="1"/>
</dbReference>
<dbReference type="OrthoDB" id="5366152at2"/>
<evidence type="ECO:0000313" key="1">
    <source>
        <dbReference type="EMBL" id="SMC43390.1"/>
    </source>
</evidence>
<dbReference type="RefSeq" id="WP_084066757.1">
    <property type="nucleotide sequence ID" value="NZ_FWXY01000002.1"/>
</dbReference>